<dbReference type="RefSeq" id="WP_012398079.1">
    <property type="nucleotide sequence ID" value="NC_010617.1"/>
</dbReference>
<gene>
    <name evidence="2" type="ordered locus">KRH_10110</name>
</gene>
<feature type="transmembrane region" description="Helical" evidence="1">
    <location>
        <begin position="88"/>
        <end position="106"/>
    </location>
</feature>
<dbReference type="EMBL" id="AP009152">
    <property type="protein sequence ID" value="BAG29358.1"/>
    <property type="molecule type" value="Genomic_DNA"/>
</dbReference>
<sequence length="427" mass="44565">MNSTTRDRAPSSAARAPRVGRIGSDLQLSTITLLLRLPQVMAPLGVLTWLAVSASSAWAAALGAAALCLGMAVCGLGMAVFATVRWRLWALAAISVIQGIVMWQLSRVDVSAVSTTWDAAGEFAPFFVAGLSLAPMGLAARLRWASVFAGEERPGAFGAAMRRESVNEALATVLGAALTGLLAVLAGPSSVLRASAILSVLIMLLFVLHPSARQPQANMPVHLWRQDHWPTRAQRRTAFRLRHGVLYGIAALNALLGAAQGCLAVYSVSLDTVESMGVMYALLGFGAAVGSTLAVRFRHRVTAANMWVLVATGALLTSMLLSGPSGALGYALVLMAVGFFSGPCLLCIHSCAGQVDMARGYLGLVALMNIATGAATAVGLIVCAYLGVRWDYMSAAMIPVAAAMALLGSALVFCYGLRRTPGPDPRI</sequence>
<dbReference type="SUPFAM" id="SSF103473">
    <property type="entry name" value="MFS general substrate transporter"/>
    <property type="match status" value="1"/>
</dbReference>
<dbReference type="eggNOG" id="COG2814">
    <property type="taxonomic scope" value="Bacteria"/>
</dbReference>
<keyword evidence="1" id="KW-1133">Transmembrane helix</keyword>
<keyword evidence="1" id="KW-0812">Transmembrane</keyword>
<evidence type="ECO:0000256" key="1">
    <source>
        <dbReference type="SAM" id="Phobius"/>
    </source>
</evidence>
<feature type="transmembrane region" description="Helical" evidence="1">
    <location>
        <begin position="304"/>
        <end position="321"/>
    </location>
</feature>
<feature type="transmembrane region" description="Helical" evidence="1">
    <location>
        <begin position="191"/>
        <end position="209"/>
    </location>
</feature>
<name>B2GFI5_KOCRD</name>
<dbReference type="InterPro" id="IPR036259">
    <property type="entry name" value="MFS_trans_sf"/>
</dbReference>
<feature type="transmembrane region" description="Helical" evidence="1">
    <location>
        <begin position="58"/>
        <end position="81"/>
    </location>
</feature>
<dbReference type="STRING" id="378753.KRH_10110"/>
<organism evidence="2 3">
    <name type="scientific">Kocuria rhizophila (strain ATCC 9341 / DSM 348 / NBRC 103217 / DC2201)</name>
    <dbReference type="NCBI Taxonomy" id="378753"/>
    <lineage>
        <taxon>Bacteria</taxon>
        <taxon>Bacillati</taxon>
        <taxon>Actinomycetota</taxon>
        <taxon>Actinomycetes</taxon>
        <taxon>Micrococcales</taxon>
        <taxon>Micrococcaceae</taxon>
        <taxon>Kocuria</taxon>
    </lineage>
</organism>
<keyword evidence="3" id="KW-1185">Reference proteome</keyword>
<dbReference type="Gene3D" id="1.20.1250.20">
    <property type="entry name" value="MFS general substrate transporter like domains"/>
    <property type="match status" value="1"/>
</dbReference>
<feature type="transmembrane region" description="Helical" evidence="1">
    <location>
        <begin position="33"/>
        <end position="52"/>
    </location>
</feature>
<proteinExistence type="predicted"/>
<reference evidence="2 3" key="1">
    <citation type="journal article" date="2008" name="J. Bacteriol.">
        <title>Complete genome sequence of the soil actinomycete Kocuria rhizophila.</title>
        <authorList>
            <person name="Takarada H."/>
            <person name="Sekine M."/>
            <person name="Kosugi H."/>
            <person name="Matsuo Y."/>
            <person name="Fujisawa T."/>
            <person name="Omata S."/>
            <person name="Kishi E."/>
            <person name="Shimizu A."/>
            <person name="Tsukatani N."/>
            <person name="Tanikawa S."/>
            <person name="Fujita N."/>
            <person name="Harayama S."/>
        </authorList>
    </citation>
    <scope>NUCLEOTIDE SEQUENCE [LARGE SCALE GENOMIC DNA]</scope>
    <source>
        <strain evidence="3">ATCC 9341 / DSM 348 / NBRC 103217 / DC2201</strain>
    </source>
</reference>
<dbReference type="Proteomes" id="UP000008838">
    <property type="component" value="Chromosome"/>
</dbReference>
<dbReference type="KEGG" id="krh:KRH_10110"/>
<keyword evidence="1" id="KW-0472">Membrane</keyword>
<accession>B2GFI5</accession>
<dbReference type="AlphaFoldDB" id="B2GFI5"/>
<feature type="transmembrane region" description="Helical" evidence="1">
    <location>
        <begin position="245"/>
        <end position="266"/>
    </location>
</feature>
<feature type="transmembrane region" description="Helical" evidence="1">
    <location>
        <begin position="327"/>
        <end position="348"/>
    </location>
</feature>
<feature type="transmembrane region" description="Helical" evidence="1">
    <location>
        <begin position="278"/>
        <end position="297"/>
    </location>
</feature>
<feature type="transmembrane region" description="Helical" evidence="1">
    <location>
        <begin position="360"/>
        <end position="388"/>
    </location>
</feature>
<feature type="transmembrane region" description="Helical" evidence="1">
    <location>
        <begin position="165"/>
        <end position="185"/>
    </location>
</feature>
<feature type="transmembrane region" description="Helical" evidence="1">
    <location>
        <begin position="394"/>
        <end position="417"/>
    </location>
</feature>
<protein>
    <submittedName>
        <fullName evidence="2">Hypothetical membrane protein</fullName>
    </submittedName>
</protein>
<feature type="transmembrane region" description="Helical" evidence="1">
    <location>
        <begin position="126"/>
        <end position="144"/>
    </location>
</feature>
<evidence type="ECO:0000313" key="3">
    <source>
        <dbReference type="Proteomes" id="UP000008838"/>
    </source>
</evidence>
<evidence type="ECO:0000313" key="2">
    <source>
        <dbReference type="EMBL" id="BAG29358.1"/>
    </source>
</evidence>
<dbReference type="HOGENOM" id="CLU_642188_0_0_11"/>